<dbReference type="KEGG" id="stim:H1B31_01405"/>
<dbReference type="InterPro" id="IPR029063">
    <property type="entry name" value="SAM-dependent_MTases_sf"/>
</dbReference>
<keyword evidence="1" id="KW-0472">Membrane</keyword>
<evidence type="ECO:0000256" key="1">
    <source>
        <dbReference type="SAM" id="Phobius"/>
    </source>
</evidence>
<sequence>MKTNYGNWISTPMMKTLVAIAAVLYVLTVLYAVIYDRVTAPFFILAILAGIATIVVLYMYYCRRVFDFEGGGLMRRIHAYLLDQLPWDGLGRALDVGCGSGALTIATAKRFPLAEVQGIDYWPPMWNYGQAQCESNAAAEGVSERCAFQHGDAAKLDFPDNYFDAVVSNFVFHEVRTQKDKFMLVEEALRVLKKGGAFALHDTFGNRDMYGDMDVFVAYLKEQGIADVSYIPNTERNIEMPPAVRFMLRGVGMLYGTK</sequence>
<dbReference type="InterPro" id="IPR013216">
    <property type="entry name" value="Methyltransf_11"/>
</dbReference>
<accession>A0A7G7VKK3</accession>
<keyword evidence="1" id="KW-1133">Transmembrane helix</keyword>
<organism evidence="3 4">
    <name type="scientific">Selenomonas timonae</name>
    <dbReference type="NCBI Taxonomy" id="2754044"/>
    <lineage>
        <taxon>Bacteria</taxon>
        <taxon>Bacillati</taxon>
        <taxon>Bacillota</taxon>
        <taxon>Negativicutes</taxon>
        <taxon>Selenomonadales</taxon>
        <taxon>Selenomonadaceae</taxon>
        <taxon>Selenomonas</taxon>
    </lineage>
</organism>
<dbReference type="Pfam" id="PF08241">
    <property type="entry name" value="Methyltransf_11"/>
    <property type="match status" value="1"/>
</dbReference>
<reference evidence="3 4" key="1">
    <citation type="submission" date="2020-07" db="EMBL/GenBank/DDBJ databases">
        <title>Complete genome and description of Selenomonas timonensis sp. nov., a new bacterium isolated from a gingivitis subject.</title>
        <authorList>
            <person name="Antezack A."/>
        </authorList>
    </citation>
    <scope>NUCLEOTIDE SEQUENCE [LARGE SCALE GENOMIC DNA]</scope>
    <source>
        <strain evidence="3 4">Marseille-Q3039</strain>
    </source>
</reference>
<dbReference type="Proteomes" id="UP000515480">
    <property type="component" value="Chromosome"/>
</dbReference>
<evidence type="ECO:0000313" key="3">
    <source>
        <dbReference type="EMBL" id="QNH54646.1"/>
    </source>
</evidence>
<feature type="domain" description="Methyltransferase type 11" evidence="2">
    <location>
        <begin position="94"/>
        <end position="199"/>
    </location>
</feature>
<dbReference type="PANTHER" id="PTHR43591">
    <property type="entry name" value="METHYLTRANSFERASE"/>
    <property type="match status" value="1"/>
</dbReference>
<keyword evidence="4" id="KW-1185">Reference proteome</keyword>
<gene>
    <name evidence="3" type="ORF">H1B31_01405</name>
</gene>
<keyword evidence="3" id="KW-0808">Transferase</keyword>
<feature type="transmembrane region" description="Helical" evidence="1">
    <location>
        <begin position="42"/>
        <end position="61"/>
    </location>
</feature>
<name>A0A7G7VKK3_9FIRM</name>
<keyword evidence="1" id="KW-0812">Transmembrane</keyword>
<dbReference type="Gene3D" id="3.40.50.150">
    <property type="entry name" value="Vaccinia Virus protein VP39"/>
    <property type="match status" value="1"/>
</dbReference>
<dbReference type="AlphaFoldDB" id="A0A7G7VKK3"/>
<dbReference type="EMBL" id="CP060204">
    <property type="protein sequence ID" value="QNH54646.1"/>
    <property type="molecule type" value="Genomic_DNA"/>
</dbReference>
<protein>
    <submittedName>
        <fullName evidence="3">Methyltransferase domain-containing protein</fullName>
    </submittedName>
</protein>
<proteinExistence type="predicted"/>
<dbReference type="RefSeq" id="WP_185980595.1">
    <property type="nucleotide sequence ID" value="NZ_CP060204.1"/>
</dbReference>
<dbReference type="GO" id="GO:0032259">
    <property type="term" value="P:methylation"/>
    <property type="evidence" value="ECO:0007669"/>
    <property type="project" value="UniProtKB-KW"/>
</dbReference>
<dbReference type="SUPFAM" id="SSF53335">
    <property type="entry name" value="S-adenosyl-L-methionine-dependent methyltransferases"/>
    <property type="match status" value="1"/>
</dbReference>
<dbReference type="GO" id="GO:0008757">
    <property type="term" value="F:S-adenosylmethionine-dependent methyltransferase activity"/>
    <property type="evidence" value="ECO:0007669"/>
    <property type="project" value="InterPro"/>
</dbReference>
<evidence type="ECO:0000313" key="4">
    <source>
        <dbReference type="Proteomes" id="UP000515480"/>
    </source>
</evidence>
<keyword evidence="3" id="KW-0489">Methyltransferase</keyword>
<dbReference type="CDD" id="cd02440">
    <property type="entry name" value="AdoMet_MTases"/>
    <property type="match status" value="1"/>
</dbReference>
<evidence type="ECO:0000259" key="2">
    <source>
        <dbReference type="Pfam" id="PF08241"/>
    </source>
</evidence>